<evidence type="ECO:0000256" key="3">
    <source>
        <dbReference type="ARBA" id="ARBA00022519"/>
    </source>
</evidence>
<keyword evidence="6 7" id="KW-0012">Acyltransferase</keyword>
<dbReference type="GO" id="GO:0009247">
    <property type="term" value="P:glycolipid biosynthetic process"/>
    <property type="evidence" value="ECO:0007669"/>
    <property type="project" value="UniProtKB-ARBA"/>
</dbReference>
<protein>
    <submittedName>
        <fullName evidence="7">Lipid A biosynthesis lauroyl (Or palmitoleoyl) acyltransferase</fullName>
        <ecNumber evidence="7">2.3.1.-</ecNumber>
    </submittedName>
</protein>
<evidence type="ECO:0000256" key="2">
    <source>
        <dbReference type="ARBA" id="ARBA00022475"/>
    </source>
</evidence>
<accession>A0A376S9Z2</accession>
<keyword evidence="3" id="KW-0997">Cell inner membrane</keyword>
<dbReference type="GO" id="GO:0016746">
    <property type="term" value="F:acyltransferase activity"/>
    <property type="evidence" value="ECO:0007669"/>
    <property type="project" value="UniProtKB-KW"/>
</dbReference>
<dbReference type="InterPro" id="IPR004960">
    <property type="entry name" value="LipA_acyltrans"/>
</dbReference>
<gene>
    <name evidence="7" type="primary">htrB_2</name>
    <name evidence="7" type="ORF">NCTC11112_07018</name>
</gene>
<dbReference type="Proteomes" id="UP000254817">
    <property type="component" value="Unassembled WGS sequence"/>
</dbReference>
<dbReference type="EMBL" id="UGAW01000002">
    <property type="protein sequence ID" value="STI47799.1"/>
    <property type="molecule type" value="Genomic_DNA"/>
</dbReference>
<evidence type="ECO:0000256" key="1">
    <source>
        <dbReference type="ARBA" id="ARBA00004533"/>
    </source>
</evidence>
<dbReference type="EC" id="2.3.1.-" evidence="7"/>
<dbReference type="PANTHER" id="PTHR30606">
    <property type="entry name" value="LIPID A BIOSYNTHESIS LAUROYL ACYLTRANSFERASE"/>
    <property type="match status" value="1"/>
</dbReference>
<comment type="subcellular location">
    <subcellularLocation>
        <location evidence="1">Cell inner membrane</location>
    </subcellularLocation>
</comment>
<evidence type="ECO:0000256" key="4">
    <source>
        <dbReference type="ARBA" id="ARBA00022679"/>
    </source>
</evidence>
<dbReference type="PANTHER" id="PTHR30606:SF7">
    <property type="entry name" value="LIPID A BIOSYNTHESIS PALMITOLEOYLTRANSFERASE"/>
    <property type="match status" value="1"/>
</dbReference>
<organism evidence="7 8">
    <name type="scientific">Escherichia coli</name>
    <dbReference type="NCBI Taxonomy" id="562"/>
    <lineage>
        <taxon>Bacteria</taxon>
        <taxon>Pseudomonadati</taxon>
        <taxon>Pseudomonadota</taxon>
        <taxon>Gammaproteobacteria</taxon>
        <taxon>Enterobacterales</taxon>
        <taxon>Enterobacteriaceae</taxon>
        <taxon>Escherichia</taxon>
    </lineage>
</organism>
<proteinExistence type="predicted"/>
<keyword evidence="5" id="KW-0472">Membrane</keyword>
<evidence type="ECO:0000313" key="8">
    <source>
        <dbReference type="Proteomes" id="UP000254817"/>
    </source>
</evidence>
<reference evidence="7 8" key="1">
    <citation type="submission" date="2018-06" db="EMBL/GenBank/DDBJ databases">
        <authorList>
            <consortium name="Pathogen Informatics"/>
            <person name="Doyle S."/>
        </authorList>
    </citation>
    <scope>NUCLEOTIDE SEQUENCE [LARGE SCALE GENOMIC DNA]</scope>
    <source>
        <strain evidence="7 8">NCTC11112</strain>
    </source>
</reference>
<evidence type="ECO:0000313" key="7">
    <source>
        <dbReference type="EMBL" id="STI47799.1"/>
    </source>
</evidence>
<sequence length="149" mass="17557">MFPQCKFSREFLHPRYWLTWFGLGVLWLWVQLPYPVFSAFSARVLAQLARPFLKRRESIARKNLELCFPQHSAEEREKMIAENFRSLGMALVETGMAWFWPDSRVRKWFDVEGLDNLKRAQMQNRGVMVVGVHFMSLELGGRVMGLCNQ</sequence>
<evidence type="ECO:0000256" key="6">
    <source>
        <dbReference type="ARBA" id="ARBA00023315"/>
    </source>
</evidence>
<name>A0A376S9Z2_ECOLX</name>
<dbReference type="Pfam" id="PF03279">
    <property type="entry name" value="Lip_A_acyltrans"/>
    <property type="match status" value="1"/>
</dbReference>
<dbReference type="GO" id="GO:0005886">
    <property type="term" value="C:plasma membrane"/>
    <property type="evidence" value="ECO:0007669"/>
    <property type="project" value="UniProtKB-SubCell"/>
</dbReference>
<dbReference type="AlphaFoldDB" id="A0A376S9Z2"/>
<keyword evidence="4 7" id="KW-0808">Transferase</keyword>
<evidence type="ECO:0000256" key="5">
    <source>
        <dbReference type="ARBA" id="ARBA00023136"/>
    </source>
</evidence>
<keyword evidence="2" id="KW-1003">Cell membrane</keyword>